<reference evidence="1" key="1">
    <citation type="journal article" date="2023" name="Mol. Phylogenet. Evol.">
        <title>Genome-scale phylogeny and comparative genomics of the fungal order Sordariales.</title>
        <authorList>
            <person name="Hensen N."/>
            <person name="Bonometti L."/>
            <person name="Westerberg I."/>
            <person name="Brannstrom I.O."/>
            <person name="Guillou S."/>
            <person name="Cros-Aarteil S."/>
            <person name="Calhoun S."/>
            <person name="Haridas S."/>
            <person name="Kuo A."/>
            <person name="Mondo S."/>
            <person name="Pangilinan J."/>
            <person name="Riley R."/>
            <person name="LaButti K."/>
            <person name="Andreopoulos B."/>
            <person name="Lipzen A."/>
            <person name="Chen C."/>
            <person name="Yan M."/>
            <person name="Daum C."/>
            <person name="Ng V."/>
            <person name="Clum A."/>
            <person name="Steindorff A."/>
            <person name="Ohm R.A."/>
            <person name="Martin F."/>
            <person name="Silar P."/>
            <person name="Natvig D.O."/>
            <person name="Lalanne C."/>
            <person name="Gautier V."/>
            <person name="Ament-Velasquez S.L."/>
            <person name="Kruys A."/>
            <person name="Hutchinson M.I."/>
            <person name="Powell A.J."/>
            <person name="Barry K."/>
            <person name="Miller A.N."/>
            <person name="Grigoriev I.V."/>
            <person name="Debuchy R."/>
            <person name="Gladieux P."/>
            <person name="Hiltunen Thoren M."/>
            <person name="Johannesson H."/>
        </authorList>
    </citation>
    <scope>NUCLEOTIDE SEQUENCE</scope>
    <source>
        <strain evidence="1">CBS 958.72</strain>
    </source>
</reference>
<dbReference type="AlphaFoldDB" id="A0AAE0MZW5"/>
<evidence type="ECO:0000313" key="2">
    <source>
        <dbReference type="Proteomes" id="UP001287356"/>
    </source>
</evidence>
<accession>A0AAE0MZW5</accession>
<keyword evidence="2" id="KW-1185">Reference proteome</keyword>
<comment type="caution">
    <text evidence="1">The sequence shown here is derived from an EMBL/GenBank/DDBJ whole genome shotgun (WGS) entry which is preliminary data.</text>
</comment>
<protein>
    <submittedName>
        <fullName evidence="1">Uncharacterized protein</fullName>
    </submittedName>
</protein>
<proteinExistence type="predicted"/>
<gene>
    <name evidence="1" type="ORF">B0T24DRAFT_710688</name>
</gene>
<reference evidence="1" key="2">
    <citation type="submission" date="2023-06" db="EMBL/GenBank/DDBJ databases">
        <authorList>
            <consortium name="Lawrence Berkeley National Laboratory"/>
            <person name="Haridas S."/>
            <person name="Hensen N."/>
            <person name="Bonometti L."/>
            <person name="Westerberg I."/>
            <person name="Brannstrom I.O."/>
            <person name="Guillou S."/>
            <person name="Cros-Aarteil S."/>
            <person name="Calhoun S."/>
            <person name="Kuo A."/>
            <person name="Mondo S."/>
            <person name="Pangilinan J."/>
            <person name="Riley R."/>
            <person name="Labutti K."/>
            <person name="Andreopoulos B."/>
            <person name="Lipzen A."/>
            <person name="Chen C."/>
            <person name="Yanf M."/>
            <person name="Daum C."/>
            <person name="Ng V."/>
            <person name="Clum A."/>
            <person name="Steindorff A."/>
            <person name="Ohm R."/>
            <person name="Martin F."/>
            <person name="Silar P."/>
            <person name="Natvig D."/>
            <person name="Lalanne C."/>
            <person name="Gautier V."/>
            <person name="Ament-Velasquez S.L."/>
            <person name="Kruys A."/>
            <person name="Hutchinson M.I."/>
            <person name="Powell A.J."/>
            <person name="Barry K."/>
            <person name="Miller A.N."/>
            <person name="Grigoriev I.V."/>
            <person name="Debuchy R."/>
            <person name="Gladieux P."/>
            <person name="Thoren M.H."/>
            <person name="Johannesson H."/>
        </authorList>
    </citation>
    <scope>NUCLEOTIDE SEQUENCE</scope>
    <source>
        <strain evidence="1">CBS 958.72</strain>
    </source>
</reference>
<organism evidence="1 2">
    <name type="scientific">Lasiosphaeria ovina</name>
    <dbReference type="NCBI Taxonomy" id="92902"/>
    <lineage>
        <taxon>Eukaryota</taxon>
        <taxon>Fungi</taxon>
        <taxon>Dikarya</taxon>
        <taxon>Ascomycota</taxon>
        <taxon>Pezizomycotina</taxon>
        <taxon>Sordariomycetes</taxon>
        <taxon>Sordariomycetidae</taxon>
        <taxon>Sordariales</taxon>
        <taxon>Lasiosphaeriaceae</taxon>
        <taxon>Lasiosphaeria</taxon>
    </lineage>
</organism>
<name>A0AAE0MZW5_9PEZI</name>
<evidence type="ECO:0000313" key="1">
    <source>
        <dbReference type="EMBL" id="KAK3365577.1"/>
    </source>
</evidence>
<dbReference type="EMBL" id="JAULSN010000008">
    <property type="protein sequence ID" value="KAK3365577.1"/>
    <property type="molecule type" value="Genomic_DNA"/>
</dbReference>
<dbReference type="Proteomes" id="UP001287356">
    <property type="component" value="Unassembled WGS sequence"/>
</dbReference>
<sequence length="413" mass="44195">MDTNLDNSPRLEQARLVIGIDCRATSAKIAWAITTSSSRRLSPDIRVLSTQSRHISDSSPSADNLAASLHELARATVSDIEDYHGFSPYHPAPSLQDAAIKIGIALTAEGSEEVCVDVVECHGDESSRHHNRTAWGLAAHIVMTHRAQQTADDATKARLVEAVTAAFAARLRVRSVSLASNLEACAQYTVDAAAEHGTLGDGYNMLTQGECFVVVDAGESAVTAAAFQANLDATAVPSPYRPHASQVTAAAGRKASRSGSALIGNEFLTIVQTRLSPEDYAKLCSMGGREPGTQRDNGLRRLLQQFAVFKDEFAGSEATHLFPGAWINLPRGIGDEDCADQGVRRGRLLVTGNDMENVFRDTLEGLSDIVRRQLEQLEQLDERGLKATKLFMYGGLSDSYSTAASIGAAALGL</sequence>